<keyword evidence="3" id="KW-1185">Reference proteome</keyword>
<reference evidence="2" key="1">
    <citation type="submission" date="2021-06" db="EMBL/GenBank/DDBJ databases">
        <authorList>
            <person name="Kallberg Y."/>
            <person name="Tangrot J."/>
            <person name="Rosling A."/>
        </authorList>
    </citation>
    <scope>NUCLEOTIDE SEQUENCE</scope>
    <source>
        <strain evidence="2">IA702</strain>
    </source>
</reference>
<dbReference type="Pfam" id="PF00515">
    <property type="entry name" value="TPR_1"/>
    <property type="match status" value="1"/>
</dbReference>
<dbReference type="InterPro" id="IPR011990">
    <property type="entry name" value="TPR-like_helical_dom_sf"/>
</dbReference>
<evidence type="ECO:0000313" key="2">
    <source>
        <dbReference type="EMBL" id="CAG8674674.1"/>
    </source>
</evidence>
<feature type="non-terminal residue" evidence="2">
    <location>
        <position position="114"/>
    </location>
</feature>
<evidence type="ECO:0000256" key="1">
    <source>
        <dbReference type="PROSITE-ProRule" id="PRU00339"/>
    </source>
</evidence>
<evidence type="ECO:0000313" key="3">
    <source>
        <dbReference type="Proteomes" id="UP000789572"/>
    </source>
</evidence>
<sequence length="114" mass="13064">IENYSHALLNDYPSQRQTVYYDKEWISASSTIGLGIAYHKVGRYDDALEFYDKALSLTKKREGIQSDFNAVVRAVDLELEKLSGKSDEYRIDKFVSDALQSTIWTHPGIFKGEH</sequence>
<dbReference type="Proteomes" id="UP000789572">
    <property type="component" value="Unassembled WGS sequence"/>
</dbReference>
<dbReference type="AlphaFoldDB" id="A0A9N9HBK8"/>
<feature type="repeat" description="TPR" evidence="1">
    <location>
        <begin position="28"/>
        <end position="61"/>
    </location>
</feature>
<accession>A0A9N9HBK8</accession>
<keyword evidence="1" id="KW-0802">TPR repeat</keyword>
<dbReference type="PROSITE" id="PS50005">
    <property type="entry name" value="TPR"/>
    <property type="match status" value="1"/>
</dbReference>
<dbReference type="InterPro" id="IPR019734">
    <property type="entry name" value="TPR_rpt"/>
</dbReference>
<dbReference type="SMART" id="SM00028">
    <property type="entry name" value="TPR"/>
    <property type="match status" value="1"/>
</dbReference>
<proteinExistence type="predicted"/>
<dbReference type="Gene3D" id="1.25.40.10">
    <property type="entry name" value="Tetratricopeptide repeat domain"/>
    <property type="match status" value="1"/>
</dbReference>
<organism evidence="2 3">
    <name type="scientific">Paraglomus occultum</name>
    <dbReference type="NCBI Taxonomy" id="144539"/>
    <lineage>
        <taxon>Eukaryota</taxon>
        <taxon>Fungi</taxon>
        <taxon>Fungi incertae sedis</taxon>
        <taxon>Mucoromycota</taxon>
        <taxon>Glomeromycotina</taxon>
        <taxon>Glomeromycetes</taxon>
        <taxon>Paraglomerales</taxon>
        <taxon>Paraglomeraceae</taxon>
        <taxon>Paraglomus</taxon>
    </lineage>
</organism>
<dbReference type="SUPFAM" id="SSF48452">
    <property type="entry name" value="TPR-like"/>
    <property type="match status" value="1"/>
</dbReference>
<dbReference type="OrthoDB" id="2416021at2759"/>
<gene>
    <name evidence="2" type="ORF">POCULU_LOCUS11166</name>
</gene>
<dbReference type="PROSITE" id="PS50293">
    <property type="entry name" value="TPR_REGION"/>
    <property type="match status" value="1"/>
</dbReference>
<comment type="caution">
    <text evidence="2">The sequence shown here is derived from an EMBL/GenBank/DDBJ whole genome shotgun (WGS) entry which is preliminary data.</text>
</comment>
<dbReference type="EMBL" id="CAJVPJ010007282">
    <property type="protein sequence ID" value="CAG8674674.1"/>
    <property type="molecule type" value="Genomic_DNA"/>
</dbReference>
<protein>
    <submittedName>
        <fullName evidence="2">1128_t:CDS:1</fullName>
    </submittedName>
</protein>
<name>A0A9N9HBK8_9GLOM</name>